<feature type="non-terminal residue" evidence="2">
    <location>
        <position position="82"/>
    </location>
</feature>
<organism evidence="2">
    <name type="scientific">marine sediment metagenome</name>
    <dbReference type="NCBI Taxonomy" id="412755"/>
    <lineage>
        <taxon>unclassified sequences</taxon>
        <taxon>metagenomes</taxon>
        <taxon>ecological metagenomes</taxon>
    </lineage>
</organism>
<dbReference type="EMBL" id="BARS01031109">
    <property type="protein sequence ID" value="GAG27928.1"/>
    <property type="molecule type" value="Genomic_DNA"/>
</dbReference>
<protein>
    <recommendedName>
        <fullName evidence="1">DUF8091 domain-containing protein</fullName>
    </recommendedName>
</protein>
<proteinExistence type="predicted"/>
<feature type="domain" description="DUF8091" evidence="1">
    <location>
        <begin position="18"/>
        <end position="82"/>
    </location>
</feature>
<reference evidence="2" key="1">
    <citation type="journal article" date="2014" name="Front. Microbiol.">
        <title>High frequency of phylogenetically diverse reductive dehalogenase-homologous genes in deep subseafloor sedimentary metagenomes.</title>
        <authorList>
            <person name="Kawai M."/>
            <person name="Futagami T."/>
            <person name="Toyoda A."/>
            <person name="Takaki Y."/>
            <person name="Nishi S."/>
            <person name="Hori S."/>
            <person name="Arai W."/>
            <person name="Tsubouchi T."/>
            <person name="Morono Y."/>
            <person name="Uchiyama I."/>
            <person name="Ito T."/>
            <person name="Fujiyama A."/>
            <person name="Inagaki F."/>
            <person name="Takami H."/>
        </authorList>
    </citation>
    <scope>NUCLEOTIDE SEQUENCE</scope>
    <source>
        <strain evidence="2">Expedition CK06-06</strain>
    </source>
</reference>
<gene>
    <name evidence="2" type="ORF">S01H1_48440</name>
</gene>
<dbReference type="InterPro" id="IPR058404">
    <property type="entry name" value="DUF8091"/>
</dbReference>
<sequence>MTETKKSQSNSIGTLNEKTLHADLKWLLSEAHDQLEKRVENFVIDIVRDDLLIEIQTANFTNIRRKLEKLIQNHKVRLVHPI</sequence>
<name>X0WTW1_9ZZZZ</name>
<comment type="caution">
    <text evidence="2">The sequence shown here is derived from an EMBL/GenBank/DDBJ whole genome shotgun (WGS) entry which is preliminary data.</text>
</comment>
<accession>X0WTW1</accession>
<evidence type="ECO:0000259" key="1">
    <source>
        <dbReference type="Pfam" id="PF26351"/>
    </source>
</evidence>
<evidence type="ECO:0000313" key="2">
    <source>
        <dbReference type="EMBL" id="GAG27928.1"/>
    </source>
</evidence>
<dbReference type="AlphaFoldDB" id="X0WTW1"/>
<dbReference type="Pfam" id="PF26351">
    <property type="entry name" value="DUF8091"/>
    <property type="match status" value="1"/>
</dbReference>